<dbReference type="AlphaFoldDB" id="A0A1H0N5L0"/>
<dbReference type="NCBIfam" id="TIGR02523">
    <property type="entry name" value="type_IV_pilV"/>
    <property type="match status" value="1"/>
</dbReference>
<sequence>MSGSGRQQGMTLIELLVSIVILSIGLLGLAGLQNTGLASSHSAYYRTQASWLAYEMADLMRANLKAAQDNAYDVEFADVAKGCPEVVGGTRAQADLSQWLNRVCTALGGTGSGAIQVSRDGSLYGATISVRWDDGHGRIRQADDAGSDGDRQTFTYHTSL</sequence>
<gene>
    <name evidence="2" type="ORF">SAMN05216193_11793</name>
</gene>
<evidence type="ECO:0000256" key="1">
    <source>
        <dbReference type="SAM" id="Phobius"/>
    </source>
</evidence>
<accession>A0A1H0N5L0</accession>
<feature type="transmembrane region" description="Helical" evidence="1">
    <location>
        <begin position="12"/>
        <end position="32"/>
    </location>
</feature>
<dbReference type="RefSeq" id="WP_084314019.1">
    <property type="nucleotide sequence ID" value="NZ_FNIJ01000017.1"/>
</dbReference>
<keyword evidence="3" id="KW-1185">Reference proteome</keyword>
<keyword evidence="1" id="KW-1133">Transmembrane helix</keyword>
<dbReference type="EMBL" id="FNIJ01000017">
    <property type="protein sequence ID" value="SDO88004.1"/>
    <property type="molecule type" value="Genomic_DNA"/>
</dbReference>
<dbReference type="STRING" id="198616.SAMN05216193_11793"/>
<dbReference type="InterPro" id="IPR013362">
    <property type="entry name" value="Pilus_4_PilV"/>
</dbReference>
<protein>
    <submittedName>
        <fullName evidence="2">Type IV pilus assembly protein PilV</fullName>
    </submittedName>
</protein>
<dbReference type="Pfam" id="PF07963">
    <property type="entry name" value="N_methyl"/>
    <property type="match status" value="1"/>
</dbReference>
<proteinExistence type="predicted"/>
<evidence type="ECO:0000313" key="2">
    <source>
        <dbReference type="EMBL" id="SDO88004.1"/>
    </source>
</evidence>
<dbReference type="OrthoDB" id="8547299at2"/>
<dbReference type="NCBIfam" id="TIGR02532">
    <property type="entry name" value="IV_pilin_GFxxxE"/>
    <property type="match status" value="1"/>
</dbReference>
<keyword evidence="1" id="KW-0472">Membrane</keyword>
<dbReference type="Proteomes" id="UP000242957">
    <property type="component" value="Unassembled WGS sequence"/>
</dbReference>
<evidence type="ECO:0000313" key="3">
    <source>
        <dbReference type="Proteomes" id="UP000242957"/>
    </source>
</evidence>
<reference evidence="3" key="1">
    <citation type="submission" date="2016-10" db="EMBL/GenBank/DDBJ databases">
        <authorList>
            <person name="Varghese N."/>
            <person name="Submissions S."/>
        </authorList>
    </citation>
    <scope>NUCLEOTIDE SEQUENCE [LARGE SCALE GENOMIC DNA]</scope>
    <source>
        <strain evidence="3">JCM 21621</strain>
    </source>
</reference>
<dbReference type="InterPro" id="IPR012902">
    <property type="entry name" value="N_methyl_site"/>
</dbReference>
<organism evidence="2 3">
    <name type="scientific">Pseudomonas jinjuensis</name>
    <dbReference type="NCBI Taxonomy" id="198616"/>
    <lineage>
        <taxon>Bacteria</taxon>
        <taxon>Pseudomonadati</taxon>
        <taxon>Pseudomonadota</taxon>
        <taxon>Gammaproteobacteria</taxon>
        <taxon>Pseudomonadales</taxon>
        <taxon>Pseudomonadaceae</taxon>
        <taxon>Pseudomonas</taxon>
    </lineage>
</organism>
<keyword evidence="1" id="KW-0812">Transmembrane</keyword>
<name>A0A1H0N5L0_9PSED</name>